<dbReference type="EMBL" id="BJHW01000003">
    <property type="protein sequence ID" value="GDY60591.1"/>
    <property type="molecule type" value="Genomic_DNA"/>
</dbReference>
<accession>A0A4D4LG22</accession>
<gene>
    <name evidence="1" type="ORF">SVIO_112140</name>
</gene>
<dbReference type="RefSeq" id="WP_137982451.1">
    <property type="nucleotide sequence ID" value="NZ_BAAASO010000065.1"/>
</dbReference>
<proteinExistence type="predicted"/>
<dbReference type="Proteomes" id="UP000301309">
    <property type="component" value="Unassembled WGS sequence"/>
</dbReference>
<dbReference type="AlphaFoldDB" id="A0A4D4LG22"/>
<protein>
    <submittedName>
        <fullName evidence="1">Uncharacterized protein</fullName>
    </submittedName>
</protein>
<reference evidence="1 2" key="1">
    <citation type="journal article" date="2020" name="Int. J. Syst. Evol. Microbiol.">
        <title>Reclassification of Streptomyces castelarensis and Streptomyces sporoclivatus as later heterotypic synonyms of Streptomyces antimycoticus.</title>
        <authorList>
            <person name="Komaki H."/>
            <person name="Tamura T."/>
        </authorList>
    </citation>
    <scope>NUCLEOTIDE SEQUENCE [LARGE SCALE GENOMIC DNA]</scope>
    <source>
        <strain evidence="1 2">NBRC 13459</strain>
    </source>
</reference>
<dbReference type="OrthoDB" id="4336404at2"/>
<evidence type="ECO:0000313" key="2">
    <source>
        <dbReference type="Proteomes" id="UP000301309"/>
    </source>
</evidence>
<name>A0A4D4LG22_STRVO</name>
<organism evidence="1 2">
    <name type="scientific">Streptomyces violaceusniger</name>
    <dbReference type="NCBI Taxonomy" id="68280"/>
    <lineage>
        <taxon>Bacteria</taxon>
        <taxon>Bacillati</taxon>
        <taxon>Actinomycetota</taxon>
        <taxon>Actinomycetes</taxon>
        <taxon>Kitasatosporales</taxon>
        <taxon>Streptomycetaceae</taxon>
        <taxon>Streptomyces</taxon>
        <taxon>Streptomyces violaceusniger group</taxon>
    </lineage>
</organism>
<keyword evidence="2" id="KW-1185">Reference proteome</keyword>
<evidence type="ECO:0000313" key="1">
    <source>
        <dbReference type="EMBL" id="GDY60591.1"/>
    </source>
</evidence>
<sequence length="89" mass="9569">MPLPVRTRRPDVAVAAIMRSIGRRPRPTPIGFVCQPCSVSWVGEEGDCWNCGRPASSKHTRDSVLQILLAAVEGVEGDDTAPSIGRADQ</sequence>
<comment type="caution">
    <text evidence="1">The sequence shown here is derived from an EMBL/GenBank/DDBJ whole genome shotgun (WGS) entry which is preliminary data.</text>
</comment>